<dbReference type="GO" id="GO:0016887">
    <property type="term" value="F:ATP hydrolysis activity"/>
    <property type="evidence" value="ECO:0007669"/>
    <property type="project" value="InterPro"/>
</dbReference>
<dbReference type="Proteomes" id="UP000054408">
    <property type="component" value="Unassembled WGS sequence"/>
</dbReference>
<dbReference type="Pfam" id="PF00118">
    <property type="entry name" value="Cpn60_TCP1"/>
    <property type="match status" value="1"/>
</dbReference>
<dbReference type="NCBIfam" id="NF041083">
    <property type="entry name" value="thermosome_beta"/>
    <property type="match status" value="1"/>
</dbReference>
<dbReference type="PRINTS" id="PR00304">
    <property type="entry name" value="TCOMPLEXTCP1"/>
</dbReference>
<dbReference type="SUPFAM" id="SSF54849">
    <property type="entry name" value="GroEL-intermediate domain like"/>
    <property type="match status" value="1"/>
</dbReference>
<dbReference type="InterPro" id="IPR002423">
    <property type="entry name" value="Cpn60/GroEL/TCP-1"/>
</dbReference>
<evidence type="ECO:0000313" key="11">
    <source>
        <dbReference type="Proteomes" id="UP000054408"/>
    </source>
</evidence>
<dbReference type="PROSITE" id="PS00995">
    <property type="entry name" value="TCP1_3"/>
    <property type="match status" value="1"/>
</dbReference>
<evidence type="ECO:0000256" key="8">
    <source>
        <dbReference type="ARBA" id="ARBA00030049"/>
    </source>
</evidence>
<dbReference type="RefSeq" id="XP_013753342.1">
    <property type="nucleotide sequence ID" value="XM_013897888.1"/>
</dbReference>
<dbReference type="GO" id="GO:0005524">
    <property type="term" value="F:ATP binding"/>
    <property type="evidence" value="ECO:0007669"/>
    <property type="project" value="UniProtKB-KW"/>
</dbReference>
<dbReference type="SUPFAM" id="SSF52029">
    <property type="entry name" value="GroEL apical domain-like"/>
    <property type="match status" value="1"/>
</dbReference>
<dbReference type="GO" id="GO:0005737">
    <property type="term" value="C:cytoplasm"/>
    <property type="evidence" value="ECO:0007669"/>
    <property type="project" value="UniProtKB-SubCell"/>
</dbReference>
<evidence type="ECO:0000256" key="6">
    <source>
        <dbReference type="ARBA" id="ARBA00022840"/>
    </source>
</evidence>
<dbReference type="GO" id="GO:0140662">
    <property type="term" value="F:ATP-dependent protein folding chaperone"/>
    <property type="evidence" value="ECO:0007669"/>
    <property type="project" value="InterPro"/>
</dbReference>
<dbReference type="NCBIfam" id="NF041082">
    <property type="entry name" value="thermosome_alpha"/>
    <property type="match status" value="1"/>
</dbReference>
<accession>A0A0L0DSM9</accession>
<dbReference type="InterPro" id="IPR053374">
    <property type="entry name" value="TCP-1_chaperonin"/>
</dbReference>
<dbReference type="NCBIfam" id="TIGR02340">
    <property type="entry name" value="chap_CCT_alpha"/>
    <property type="match status" value="1"/>
</dbReference>
<name>A0A0L0DSM9_THETB</name>
<dbReference type="InterPro" id="IPR012715">
    <property type="entry name" value="Chap_CCT_alpha"/>
</dbReference>
<dbReference type="EMBL" id="GL349494">
    <property type="protein sequence ID" value="KNC55036.1"/>
    <property type="molecule type" value="Genomic_DNA"/>
</dbReference>
<dbReference type="PROSITE" id="PS00750">
    <property type="entry name" value="TCP1_1"/>
    <property type="match status" value="1"/>
</dbReference>
<proteinExistence type="inferred from homology"/>
<dbReference type="STRING" id="461836.A0A0L0DSM9"/>
<comment type="similarity">
    <text evidence="2 9">Belongs to the TCP-1 chaperonin family.</text>
</comment>
<keyword evidence="11" id="KW-1185">Reference proteome</keyword>
<evidence type="ECO:0000256" key="1">
    <source>
        <dbReference type="ARBA" id="ARBA00004496"/>
    </source>
</evidence>
<evidence type="ECO:0000256" key="3">
    <source>
        <dbReference type="ARBA" id="ARBA00014424"/>
    </source>
</evidence>
<dbReference type="OMA" id="RGPNDYQ"/>
<dbReference type="eggNOG" id="KOG0360">
    <property type="taxonomic scope" value="Eukaryota"/>
</dbReference>
<evidence type="ECO:0000256" key="5">
    <source>
        <dbReference type="ARBA" id="ARBA00022741"/>
    </source>
</evidence>
<evidence type="ECO:0000313" key="10">
    <source>
        <dbReference type="EMBL" id="KNC55036.1"/>
    </source>
</evidence>
<sequence length="547" mass="58324">MESQGTLALAGKRTKGADVRSQNVLAVKAVANVVRSSLGPTGLDKMLVDQIGEVTITNDGATILQCLDVKEPAGRVLVELAGLQDAEVGDGTTSVVILASELLERANELIKSKIHATTIISGFRLATRAAVKYIEDVLQSDVDAMGEDGLLNAAKTSMSSKIIGNDSDFFARMCIDSMMAVGNEYGKYPVAAVNILKAHGKSSRESFRVNGYALNVRLGSEAMPKRVTDAKIALLDFNLQKVRLGLQVQVLISDPEEMTAMQTREADITKERIQKILAAGANVILTTGGIDDLCLKYFVEAGAMAVRRCSKVDLKRIAKATGGSVILSMGDLEGSETFDPNDLGQAGIVEMERVSDNEMMVIRDPLFTKAASIVLRGANEFMLDEMHRSVHDALCVIKRVLESKRVVPGGGAVETALSVYLEKYATSISSREQVAIACFAEALLVIPKTLAINAAKDSMELVAQLRAAHSEAQAAGGNPALAHTGLDLKTGAVRDNMAAGVVEPAMAKVKAIKFAAEAAATILRVDDIIQLTPPPSEEEMRRMQRGG</sequence>
<dbReference type="Gene3D" id="3.30.260.10">
    <property type="entry name" value="TCP-1-like chaperonin intermediate domain"/>
    <property type="match status" value="1"/>
</dbReference>
<dbReference type="FunFam" id="3.50.7.10:FF:000009">
    <property type="entry name" value="T-complex protein 1 subunit alpha"/>
    <property type="match status" value="1"/>
</dbReference>
<dbReference type="InterPro" id="IPR017998">
    <property type="entry name" value="Chaperone_TCP-1"/>
</dbReference>
<dbReference type="InterPro" id="IPR027413">
    <property type="entry name" value="GROEL-like_equatorial_sf"/>
</dbReference>
<gene>
    <name evidence="10" type="ORF">AMSG_10631</name>
</gene>
<organism evidence="10 11">
    <name type="scientific">Thecamonas trahens ATCC 50062</name>
    <dbReference type="NCBI Taxonomy" id="461836"/>
    <lineage>
        <taxon>Eukaryota</taxon>
        <taxon>Apusozoa</taxon>
        <taxon>Apusomonadida</taxon>
        <taxon>Apusomonadidae</taxon>
        <taxon>Thecamonas</taxon>
    </lineage>
</organism>
<dbReference type="CDD" id="cd03335">
    <property type="entry name" value="TCP1_alpha"/>
    <property type="match status" value="1"/>
</dbReference>
<evidence type="ECO:0000256" key="9">
    <source>
        <dbReference type="RuleBase" id="RU004187"/>
    </source>
</evidence>
<dbReference type="InterPro" id="IPR027409">
    <property type="entry name" value="GroEL-like_apical_dom_sf"/>
</dbReference>
<dbReference type="InterPro" id="IPR054827">
    <property type="entry name" value="thermosome_alpha"/>
</dbReference>
<dbReference type="Gene3D" id="3.50.7.10">
    <property type="entry name" value="GroEL"/>
    <property type="match status" value="1"/>
</dbReference>
<dbReference type="PANTHER" id="PTHR11353">
    <property type="entry name" value="CHAPERONIN"/>
    <property type="match status" value="1"/>
</dbReference>
<dbReference type="AlphaFoldDB" id="A0A0L0DSM9"/>
<dbReference type="InterPro" id="IPR002194">
    <property type="entry name" value="Chaperonin_TCP-1_CS"/>
</dbReference>
<protein>
    <recommendedName>
        <fullName evidence="3">T-complex protein 1 subunit alpha</fullName>
    </recommendedName>
    <alternativeName>
        <fullName evidence="8">CCT-alpha</fullName>
    </alternativeName>
</protein>
<keyword evidence="5 9" id="KW-0547">Nucleotide-binding</keyword>
<evidence type="ECO:0000256" key="7">
    <source>
        <dbReference type="ARBA" id="ARBA00023186"/>
    </source>
</evidence>
<evidence type="ECO:0000256" key="4">
    <source>
        <dbReference type="ARBA" id="ARBA00022490"/>
    </source>
</evidence>
<evidence type="ECO:0000256" key="2">
    <source>
        <dbReference type="ARBA" id="ARBA00008020"/>
    </source>
</evidence>
<dbReference type="InterPro" id="IPR027410">
    <property type="entry name" value="TCP-1-like_intermed_sf"/>
</dbReference>
<dbReference type="OrthoDB" id="496at2759"/>
<keyword evidence="7 9" id="KW-0143">Chaperone</keyword>
<comment type="subcellular location">
    <subcellularLocation>
        <location evidence="1">Cytoplasm</location>
    </subcellularLocation>
</comment>
<dbReference type="GO" id="GO:0051082">
    <property type="term" value="F:unfolded protein binding"/>
    <property type="evidence" value="ECO:0007669"/>
    <property type="project" value="InterPro"/>
</dbReference>
<dbReference type="Gene3D" id="1.10.560.10">
    <property type="entry name" value="GroEL-like equatorial domain"/>
    <property type="match status" value="1"/>
</dbReference>
<keyword evidence="4" id="KW-0963">Cytoplasm</keyword>
<dbReference type="GeneID" id="25568805"/>
<keyword evidence="6 9" id="KW-0067">ATP-binding</keyword>
<reference evidence="10 11" key="1">
    <citation type="submission" date="2010-05" db="EMBL/GenBank/DDBJ databases">
        <title>The Genome Sequence of Thecamonas trahens ATCC 50062.</title>
        <authorList>
            <consortium name="The Broad Institute Genome Sequencing Platform"/>
            <person name="Russ C."/>
            <person name="Cuomo C."/>
            <person name="Shea T."/>
            <person name="Young S.K."/>
            <person name="Zeng Q."/>
            <person name="Koehrsen M."/>
            <person name="Haas B."/>
            <person name="Borodovsky M."/>
            <person name="Guigo R."/>
            <person name="Alvarado L."/>
            <person name="Berlin A."/>
            <person name="Bochicchio J."/>
            <person name="Borenstein D."/>
            <person name="Chapman S."/>
            <person name="Chen Z."/>
            <person name="Freedman E."/>
            <person name="Gellesch M."/>
            <person name="Goldberg J."/>
            <person name="Griggs A."/>
            <person name="Gujja S."/>
            <person name="Heilman E."/>
            <person name="Heiman D."/>
            <person name="Hepburn T."/>
            <person name="Howarth C."/>
            <person name="Jen D."/>
            <person name="Larson L."/>
            <person name="Mehta T."/>
            <person name="Park D."/>
            <person name="Pearson M."/>
            <person name="Roberts A."/>
            <person name="Saif S."/>
            <person name="Shenoy N."/>
            <person name="Sisk P."/>
            <person name="Stolte C."/>
            <person name="Sykes S."/>
            <person name="Thomson T."/>
            <person name="Walk T."/>
            <person name="White J."/>
            <person name="Yandava C."/>
            <person name="Burger G."/>
            <person name="Gray M.W."/>
            <person name="Holland P.W.H."/>
            <person name="King N."/>
            <person name="Lang F.B.F."/>
            <person name="Roger A.J."/>
            <person name="Ruiz-Trillo I."/>
            <person name="Lander E."/>
            <person name="Nusbaum C."/>
        </authorList>
    </citation>
    <scope>NUCLEOTIDE SEQUENCE [LARGE SCALE GENOMIC DNA]</scope>
    <source>
        <strain evidence="10 11">ATCC 50062</strain>
    </source>
</reference>
<dbReference type="SUPFAM" id="SSF48592">
    <property type="entry name" value="GroEL equatorial domain-like"/>
    <property type="match status" value="1"/>
</dbReference>